<dbReference type="AlphaFoldDB" id="A0A9X9WNM8"/>
<name>A0A9X9WNM8_9PROT</name>
<dbReference type="Proteomes" id="UP000746741">
    <property type="component" value="Unassembled WGS sequence"/>
</dbReference>
<dbReference type="GO" id="GO:0003677">
    <property type="term" value="F:DNA binding"/>
    <property type="evidence" value="ECO:0007669"/>
    <property type="project" value="InterPro"/>
</dbReference>
<comment type="caution">
    <text evidence="2">The sequence shown here is derived from an EMBL/GenBank/DDBJ whole genome shotgun (WGS) entry which is preliminary data.</text>
</comment>
<evidence type="ECO:0000313" key="2">
    <source>
        <dbReference type="EMBL" id="MBR0661938.1"/>
    </source>
</evidence>
<dbReference type="EMBL" id="JAAVUP010000023">
    <property type="protein sequence ID" value="NKE20204.1"/>
    <property type="molecule type" value="Genomic_DNA"/>
</dbReference>
<evidence type="ECO:0000313" key="3">
    <source>
        <dbReference type="EMBL" id="NKE20204.1"/>
    </source>
</evidence>
<evidence type="ECO:0000313" key="4">
    <source>
        <dbReference type="Proteomes" id="UP000746741"/>
    </source>
</evidence>
<reference evidence="2" key="1">
    <citation type="submission" date="2020-01" db="EMBL/GenBank/DDBJ databases">
        <authorList>
            <person name="Rat A."/>
        </authorList>
    </citation>
    <scope>NUCLEOTIDE SEQUENCE</scope>
    <source>
        <strain evidence="2">LMG 31161</strain>
    </source>
</reference>
<gene>
    <name evidence="3" type="ORF">GWK15_24835</name>
    <name evidence="2" type="ORF">GXW75_21975</name>
</gene>
<dbReference type="SUPFAM" id="SSF46955">
    <property type="entry name" value="Putative DNA-binding domain"/>
    <property type="match status" value="1"/>
</dbReference>
<dbReference type="NCBIfam" id="TIGR01764">
    <property type="entry name" value="excise"/>
    <property type="match status" value="1"/>
</dbReference>
<dbReference type="Proteomes" id="UP001138708">
    <property type="component" value="Unassembled WGS sequence"/>
</dbReference>
<sequence length="64" mass="7058">MGRRALPPGGRLRSLAEVAEYLGVSIRTVRRLIGRGELRAHRVGRSLRIQDAELAAYVAASMEQ</sequence>
<reference evidence="2" key="3">
    <citation type="journal article" date="2021" name="Syst. Appl. Microbiol.">
        <title>Roseomonas hellenica sp. nov., isolated from roots of wild-growing Alkanna tinctoria.</title>
        <authorList>
            <person name="Rat A."/>
            <person name="Naranjo H.D."/>
            <person name="Lebbe L."/>
            <person name="Cnockaert M."/>
            <person name="Krigas N."/>
            <person name="Grigoriadou K."/>
            <person name="Maloupa E."/>
            <person name="Willems A."/>
        </authorList>
    </citation>
    <scope>NUCLEOTIDE SEQUENCE</scope>
    <source>
        <strain evidence="2">LMG 31161</strain>
    </source>
</reference>
<protein>
    <submittedName>
        <fullName evidence="2">Helix-turn-helix domain-containing protein</fullName>
    </submittedName>
</protein>
<dbReference type="EMBL" id="JAAEDK010000071">
    <property type="protein sequence ID" value="MBR0661938.1"/>
    <property type="molecule type" value="Genomic_DNA"/>
</dbReference>
<dbReference type="InterPro" id="IPR010093">
    <property type="entry name" value="SinI_DNA-bd"/>
</dbReference>
<evidence type="ECO:0000313" key="5">
    <source>
        <dbReference type="Proteomes" id="UP001138708"/>
    </source>
</evidence>
<feature type="domain" description="Helix-turn-helix" evidence="1">
    <location>
        <begin position="14"/>
        <end position="60"/>
    </location>
</feature>
<dbReference type="Pfam" id="PF12728">
    <property type="entry name" value="HTH_17"/>
    <property type="match status" value="1"/>
</dbReference>
<keyword evidence="4" id="KW-1185">Reference proteome</keyword>
<dbReference type="InterPro" id="IPR041657">
    <property type="entry name" value="HTH_17"/>
</dbReference>
<proteinExistence type="predicted"/>
<accession>A0A9X9WNM8</accession>
<reference evidence="3 4" key="2">
    <citation type="submission" date="2020-02" db="EMBL/GenBank/DDBJ databases">
        <authorList>
            <person name="Sun Q."/>
            <person name="Inoue M."/>
        </authorList>
    </citation>
    <scope>NUCLEOTIDE SEQUENCE [LARGE SCALE GENOMIC DNA]</scope>
    <source>
        <strain evidence="3 4">KCTC 22478</strain>
    </source>
</reference>
<organism evidence="2 5">
    <name type="scientific">Neoroseomonas oryzicola</name>
    <dbReference type="NCBI Taxonomy" id="535904"/>
    <lineage>
        <taxon>Bacteria</taxon>
        <taxon>Pseudomonadati</taxon>
        <taxon>Pseudomonadota</taxon>
        <taxon>Alphaproteobacteria</taxon>
        <taxon>Acetobacterales</taxon>
        <taxon>Acetobacteraceae</taxon>
        <taxon>Neoroseomonas</taxon>
    </lineage>
</organism>
<dbReference type="InterPro" id="IPR009061">
    <property type="entry name" value="DNA-bd_dom_put_sf"/>
</dbReference>
<evidence type="ECO:0000259" key="1">
    <source>
        <dbReference type="Pfam" id="PF12728"/>
    </source>
</evidence>